<evidence type="ECO:0000256" key="6">
    <source>
        <dbReference type="SAM" id="Phobius"/>
    </source>
</evidence>
<comment type="subcellular location">
    <subcellularLocation>
        <location evidence="1">Cell membrane</location>
        <topology evidence="1">Multi-pass membrane protein</topology>
    </subcellularLocation>
</comment>
<dbReference type="PANTHER" id="PTHR43791:SF100">
    <property type="entry name" value="SUGAR TRANSPORTER"/>
    <property type="match status" value="1"/>
</dbReference>
<dbReference type="PANTHER" id="PTHR43791">
    <property type="entry name" value="PERMEASE-RELATED"/>
    <property type="match status" value="1"/>
</dbReference>
<dbReference type="AlphaFoldDB" id="A0A0P9GL93"/>
<organism evidence="8 9">
    <name type="scientific">Alicyclobacillus ferrooxydans</name>
    <dbReference type="NCBI Taxonomy" id="471514"/>
    <lineage>
        <taxon>Bacteria</taxon>
        <taxon>Bacillati</taxon>
        <taxon>Bacillota</taxon>
        <taxon>Bacilli</taxon>
        <taxon>Bacillales</taxon>
        <taxon>Alicyclobacillaceae</taxon>
        <taxon>Alicyclobacillus</taxon>
    </lineage>
</organism>
<feature type="transmembrane region" description="Helical" evidence="6">
    <location>
        <begin position="82"/>
        <end position="101"/>
    </location>
</feature>
<evidence type="ECO:0000256" key="5">
    <source>
        <dbReference type="ARBA" id="ARBA00023136"/>
    </source>
</evidence>
<feature type="transmembrane region" description="Helical" evidence="6">
    <location>
        <begin position="170"/>
        <end position="189"/>
    </location>
</feature>
<keyword evidence="3 6" id="KW-0812">Transmembrane</keyword>
<evidence type="ECO:0000256" key="2">
    <source>
        <dbReference type="ARBA" id="ARBA00022448"/>
    </source>
</evidence>
<feature type="transmembrane region" description="Helical" evidence="6">
    <location>
        <begin position="12"/>
        <end position="29"/>
    </location>
</feature>
<dbReference type="Pfam" id="PF07690">
    <property type="entry name" value="MFS_1"/>
    <property type="match status" value="1"/>
</dbReference>
<sequence>MSAGAAAIPSKRWVRIIPVALLMYTIAFIDRNNVSFAYSGMEKALGFGATISGLVGGLFFVGYLFLQIPGGHIASRMSAKKFVFWTLIIWGIVAFCTGFVQNLGELLTLRFLLGVCEGGVWPATLVLLAKWFPLNERARANSYWMMCIPLASIIMSPLSGWILHVSNWRYLFFIEGAFPWVWALIWWVFMDDEPNQAKWLSEEERNYILTSLEKDREGVGAEESSYKKAFSDGRVWVLVLFYFLMQIGFYGFSLWLPTLVKSIAHSGNVGTGFLSALPWVAALIGLYVNSNHSDKTGERKKHAAVVVFLGAVCLYVSTLFGQGHAIWALIFVILAEGFMFAYNGVFWAMPPLILPNETLGGAMGLINGIGNLGGFFGPFIVGYLIQSTGGSMYSGMIFLTIVLVIASISILLVKIEQHKGTLANTGTGVSAK</sequence>
<accession>A0A0P9GL93</accession>
<feature type="transmembrane region" description="Helical" evidence="6">
    <location>
        <begin position="361"/>
        <end position="385"/>
    </location>
</feature>
<evidence type="ECO:0000256" key="4">
    <source>
        <dbReference type="ARBA" id="ARBA00022989"/>
    </source>
</evidence>
<dbReference type="InterPro" id="IPR036259">
    <property type="entry name" value="MFS_trans_sf"/>
</dbReference>
<evidence type="ECO:0000256" key="3">
    <source>
        <dbReference type="ARBA" id="ARBA00022692"/>
    </source>
</evidence>
<dbReference type="InterPro" id="IPR020846">
    <property type="entry name" value="MFS_dom"/>
</dbReference>
<keyword evidence="5 6" id="KW-0472">Membrane</keyword>
<feature type="domain" description="Major facilitator superfamily (MFS) profile" evidence="7">
    <location>
        <begin position="16"/>
        <end position="418"/>
    </location>
</feature>
<dbReference type="Proteomes" id="UP000050482">
    <property type="component" value="Unassembled WGS sequence"/>
</dbReference>
<gene>
    <name evidence="8" type="ORF">AN477_21045</name>
</gene>
<dbReference type="GO" id="GO:0022857">
    <property type="term" value="F:transmembrane transporter activity"/>
    <property type="evidence" value="ECO:0007669"/>
    <property type="project" value="InterPro"/>
</dbReference>
<feature type="transmembrane region" description="Helical" evidence="6">
    <location>
        <begin position="143"/>
        <end position="164"/>
    </location>
</feature>
<evidence type="ECO:0000313" key="9">
    <source>
        <dbReference type="Proteomes" id="UP000050482"/>
    </source>
</evidence>
<feature type="transmembrane region" description="Helical" evidence="6">
    <location>
        <begin position="302"/>
        <end position="320"/>
    </location>
</feature>
<protein>
    <submittedName>
        <fullName evidence="8">MFS transporter</fullName>
    </submittedName>
</protein>
<dbReference type="PIRSF" id="PIRSF002808">
    <property type="entry name" value="Hexose_phosphate_transp"/>
    <property type="match status" value="1"/>
</dbReference>
<dbReference type="EMBL" id="LJCO01000096">
    <property type="protein sequence ID" value="KPV40908.1"/>
    <property type="molecule type" value="Genomic_DNA"/>
</dbReference>
<dbReference type="PROSITE" id="PS50850">
    <property type="entry name" value="MFS"/>
    <property type="match status" value="1"/>
</dbReference>
<proteinExistence type="predicted"/>
<comment type="caution">
    <text evidence="8">The sequence shown here is derived from an EMBL/GenBank/DDBJ whole genome shotgun (WGS) entry which is preliminary data.</text>
</comment>
<dbReference type="CDD" id="cd17319">
    <property type="entry name" value="MFS_ExuT_GudP_like"/>
    <property type="match status" value="1"/>
</dbReference>
<keyword evidence="2" id="KW-0813">Transport</keyword>
<name>A0A0P9GL93_9BACL</name>
<dbReference type="Gene3D" id="1.20.1250.20">
    <property type="entry name" value="MFS general substrate transporter like domains"/>
    <property type="match status" value="2"/>
</dbReference>
<keyword evidence="9" id="KW-1185">Reference proteome</keyword>
<evidence type="ECO:0000313" key="8">
    <source>
        <dbReference type="EMBL" id="KPV40908.1"/>
    </source>
</evidence>
<dbReference type="SUPFAM" id="SSF103473">
    <property type="entry name" value="MFS general substrate transporter"/>
    <property type="match status" value="1"/>
</dbReference>
<dbReference type="RefSeq" id="WP_054971280.1">
    <property type="nucleotide sequence ID" value="NZ_LJCO01000096.1"/>
</dbReference>
<feature type="transmembrane region" description="Helical" evidence="6">
    <location>
        <begin position="269"/>
        <end position="290"/>
    </location>
</feature>
<feature type="transmembrane region" description="Helical" evidence="6">
    <location>
        <begin position="235"/>
        <end position="257"/>
    </location>
</feature>
<reference evidence="8 9" key="1">
    <citation type="submission" date="2015-09" db="EMBL/GenBank/DDBJ databases">
        <title>Draft genome sequence of Alicyclobacillus ferrooxydans DSM 22381.</title>
        <authorList>
            <person name="Hemp J."/>
        </authorList>
    </citation>
    <scope>NUCLEOTIDE SEQUENCE [LARGE SCALE GENOMIC DNA]</scope>
    <source>
        <strain evidence="8 9">TC-34</strain>
    </source>
</reference>
<feature type="transmembrane region" description="Helical" evidence="6">
    <location>
        <begin position="391"/>
        <end position="413"/>
    </location>
</feature>
<dbReference type="GO" id="GO:0005886">
    <property type="term" value="C:plasma membrane"/>
    <property type="evidence" value="ECO:0007669"/>
    <property type="project" value="UniProtKB-SubCell"/>
</dbReference>
<evidence type="ECO:0000256" key="1">
    <source>
        <dbReference type="ARBA" id="ARBA00004651"/>
    </source>
</evidence>
<evidence type="ECO:0000259" key="7">
    <source>
        <dbReference type="PROSITE" id="PS50850"/>
    </source>
</evidence>
<dbReference type="STRING" id="471514.AN477_21045"/>
<feature type="transmembrane region" description="Helical" evidence="6">
    <location>
        <begin position="44"/>
        <end position="66"/>
    </location>
</feature>
<dbReference type="InterPro" id="IPR000849">
    <property type="entry name" value="Sugar_P_transporter"/>
</dbReference>
<dbReference type="InterPro" id="IPR011701">
    <property type="entry name" value="MFS"/>
</dbReference>
<dbReference type="PATRIC" id="fig|471514.4.peg.1708"/>
<feature type="transmembrane region" description="Helical" evidence="6">
    <location>
        <begin position="326"/>
        <end position="349"/>
    </location>
</feature>
<keyword evidence="4 6" id="KW-1133">Transmembrane helix</keyword>
<feature type="transmembrane region" description="Helical" evidence="6">
    <location>
        <begin position="107"/>
        <end position="131"/>
    </location>
</feature>